<feature type="domain" description="BRCT" evidence="3">
    <location>
        <begin position="430"/>
        <end position="520"/>
    </location>
</feature>
<dbReference type="PANTHER" id="PTHR13561:SF20">
    <property type="entry name" value="DNA TOPOISOMERASE 2-BINDING PROTEIN 1"/>
    <property type="match status" value="1"/>
</dbReference>
<feature type="compositionally biased region" description="Basic and acidic residues" evidence="2">
    <location>
        <begin position="547"/>
        <end position="559"/>
    </location>
</feature>
<organism evidence="4 5">
    <name type="scientific">Ascochyta lentis</name>
    <dbReference type="NCBI Taxonomy" id="205686"/>
    <lineage>
        <taxon>Eukaryota</taxon>
        <taxon>Fungi</taxon>
        <taxon>Dikarya</taxon>
        <taxon>Ascomycota</taxon>
        <taxon>Pezizomycotina</taxon>
        <taxon>Dothideomycetes</taxon>
        <taxon>Pleosporomycetidae</taxon>
        <taxon>Pleosporales</taxon>
        <taxon>Pleosporineae</taxon>
        <taxon>Didymellaceae</taxon>
        <taxon>Ascochyta</taxon>
    </lineage>
</organism>
<feature type="region of interest" description="Disordered" evidence="2">
    <location>
        <begin position="278"/>
        <end position="322"/>
    </location>
</feature>
<feature type="domain" description="BRCT" evidence="3">
    <location>
        <begin position="322"/>
        <end position="423"/>
    </location>
</feature>
<dbReference type="SMART" id="SM00292">
    <property type="entry name" value="BRCT"/>
    <property type="match status" value="4"/>
</dbReference>
<evidence type="ECO:0000259" key="3">
    <source>
        <dbReference type="PROSITE" id="PS50172"/>
    </source>
</evidence>
<feature type="compositionally biased region" description="Polar residues" evidence="2">
    <location>
        <begin position="744"/>
        <end position="762"/>
    </location>
</feature>
<dbReference type="CDD" id="cd17731">
    <property type="entry name" value="BRCT_TopBP1_rpt2_like"/>
    <property type="match status" value="1"/>
</dbReference>
<dbReference type="InterPro" id="IPR059215">
    <property type="entry name" value="BRCT2_TopBP1-like"/>
</dbReference>
<dbReference type="GO" id="GO:0007095">
    <property type="term" value="P:mitotic G2 DNA damage checkpoint signaling"/>
    <property type="evidence" value="ECO:0007669"/>
    <property type="project" value="TreeGrafter"/>
</dbReference>
<dbReference type="FunFam" id="3.40.50.10190:FF:000010">
    <property type="entry name" value="DNA topoisomerase II binding protein 1"/>
    <property type="match status" value="1"/>
</dbReference>
<sequence length="841" mass="92241">MHLQQHHTATAQLPLAGAILCCTALPHEQRAQLSAIGAQMGATIKLDLTSDVTHLVAGNTDSAKYRYVAKLREDVKVLSPSWLEALRDVWMEGEDDMDVAGLENQYRLPTFFGLKICLTGFDNPEQRKHIQEAVDQNGAEYHGDLTKNVTHLIAAAPTGKKYEHALNWRMKIVTLEWFDQSLERGMVLEETLYNPTLPTEERGRDAWVRIQAPSPALGKRTRDAEQPQPHNPLRRKLRRAASTKLGFQSDALWAGITTPSFEQSKNEEDEWKEDNLFKQTTPQGDTPVQQEDAEAARQDEAEEKNTPKPAAAALPQPSEIDPSEGIFQNRVIVTHGFDQDKTKILQNHLEKNGARVSSSTDLEKFSSEDLKPGYLVIPHDVEVDVVSRSLPGRAGNITNLVTNWWVERCLYGKRLVDPTDDVLSRPFDKLSINGFSGLTVNSTGFSGIELLHVTKAVTLMGAHYDEQLHAKTSVIVCNSRKPAPQKLKFATDRRIPAVHAEWLWECLHTGALQPFSNHLLNTLAPRQPQKARPKPQFSEKPSVAVSREGDSKVQEDQKRANAPRIVTKPQHSRARGPQAPRALDLAPADATSAAPNDLLTLPADSTRTSRAFDNDESLGGFDGSASVPLQDITANSPRRPSTSSTGSAANGKANPRQRSSSAESLIRAVPAARSSKPAREPTPDSVIPAPSEPPIQDPQPPAKQQEEEKDYSDLLTKLRANRMAAPTSADQADEKRRRRRQLGRATSTRSIGSAGDVSSGNLGLNGEDEDDETVVINEYQPSQELGWDSPGAAKAREAMIKKLGGTLKEKSVPVQAIGGAMDGPSESGMTSRAGRKRRPGI</sequence>
<dbReference type="CDD" id="cd17723">
    <property type="entry name" value="BRCT_Rad4_rpt4"/>
    <property type="match status" value="1"/>
</dbReference>
<dbReference type="OrthoDB" id="251770at2759"/>
<feature type="domain" description="BRCT" evidence="3">
    <location>
        <begin position="10"/>
        <end position="83"/>
    </location>
</feature>
<name>A0A8H7J9S1_9PLEO</name>
<comment type="caution">
    <text evidence="4">The sequence shown here is derived from an EMBL/GenBank/DDBJ whole genome shotgun (WGS) entry which is preliminary data.</text>
</comment>
<dbReference type="PANTHER" id="PTHR13561">
    <property type="entry name" value="DNA REPLICATION REGULATOR DPB11-RELATED"/>
    <property type="match status" value="1"/>
</dbReference>
<keyword evidence="5" id="KW-1185">Reference proteome</keyword>
<keyword evidence="1" id="KW-0677">Repeat</keyword>
<feature type="region of interest" description="Disordered" evidence="2">
    <location>
        <begin position="526"/>
        <end position="791"/>
    </location>
</feature>
<protein>
    <recommendedName>
        <fullName evidence="3">BRCT domain-containing protein</fullName>
    </recommendedName>
</protein>
<accession>A0A8H7J9S1</accession>
<feature type="compositionally biased region" description="Low complexity" evidence="2">
    <location>
        <begin position="579"/>
        <end position="590"/>
    </location>
</feature>
<dbReference type="AlphaFoldDB" id="A0A8H7J9S1"/>
<dbReference type="Proteomes" id="UP000651452">
    <property type="component" value="Unassembled WGS sequence"/>
</dbReference>
<feature type="compositionally biased region" description="Polar residues" evidence="2">
    <location>
        <begin position="278"/>
        <end position="288"/>
    </location>
</feature>
<feature type="domain" description="BRCT" evidence="3">
    <location>
        <begin position="106"/>
        <end position="195"/>
    </location>
</feature>
<feature type="compositionally biased region" description="Low complexity" evidence="2">
    <location>
        <begin position="636"/>
        <end position="649"/>
    </location>
</feature>
<feature type="compositionally biased region" description="Pro residues" evidence="2">
    <location>
        <begin position="690"/>
        <end position="701"/>
    </location>
</feature>
<dbReference type="PROSITE" id="PS50172">
    <property type="entry name" value="BRCT"/>
    <property type="match status" value="4"/>
</dbReference>
<evidence type="ECO:0000256" key="2">
    <source>
        <dbReference type="SAM" id="MobiDB-lite"/>
    </source>
</evidence>
<evidence type="ECO:0000256" key="1">
    <source>
        <dbReference type="ARBA" id="ARBA00022737"/>
    </source>
</evidence>
<evidence type="ECO:0000313" key="4">
    <source>
        <dbReference type="EMBL" id="KAF9700710.1"/>
    </source>
</evidence>
<reference evidence="4" key="2">
    <citation type="submission" date="2020-09" db="EMBL/GenBank/DDBJ databases">
        <title>Reference genome assembly for Australian Ascochyta lentis isolate Al4.</title>
        <authorList>
            <person name="Lee R.C."/>
            <person name="Farfan-Caceres L.M."/>
            <person name="Debler J.W."/>
            <person name="Williams A.H."/>
            <person name="Henares B.M."/>
        </authorList>
    </citation>
    <scope>NUCLEOTIDE SEQUENCE</scope>
    <source>
        <strain evidence="4">Al4</strain>
    </source>
</reference>
<dbReference type="Gene3D" id="3.40.50.10190">
    <property type="entry name" value="BRCT domain"/>
    <property type="match status" value="4"/>
</dbReference>
<gene>
    <name evidence="4" type="ORF">EKO04_002056</name>
</gene>
<dbReference type="InterPro" id="IPR036420">
    <property type="entry name" value="BRCT_dom_sf"/>
</dbReference>
<dbReference type="GO" id="GO:0033314">
    <property type="term" value="P:mitotic DNA replication checkpoint signaling"/>
    <property type="evidence" value="ECO:0007669"/>
    <property type="project" value="TreeGrafter"/>
</dbReference>
<evidence type="ECO:0000313" key="5">
    <source>
        <dbReference type="Proteomes" id="UP000651452"/>
    </source>
</evidence>
<dbReference type="GO" id="GO:0006270">
    <property type="term" value="P:DNA replication initiation"/>
    <property type="evidence" value="ECO:0007669"/>
    <property type="project" value="TreeGrafter"/>
</dbReference>
<reference evidence="4" key="1">
    <citation type="submission" date="2018-12" db="EMBL/GenBank/DDBJ databases">
        <authorList>
            <person name="Syme R.A."/>
            <person name="Farfan-Caceres L."/>
            <person name="Lichtenzveig J."/>
        </authorList>
    </citation>
    <scope>NUCLEOTIDE SEQUENCE</scope>
    <source>
        <strain evidence="4">Al4</strain>
    </source>
</reference>
<dbReference type="EMBL" id="RZGK01000003">
    <property type="protein sequence ID" value="KAF9700710.1"/>
    <property type="molecule type" value="Genomic_DNA"/>
</dbReference>
<dbReference type="CDD" id="cd18433">
    <property type="entry name" value="BRCT_Rad4_rpt3"/>
    <property type="match status" value="1"/>
</dbReference>
<feature type="region of interest" description="Disordered" evidence="2">
    <location>
        <begin position="213"/>
        <end position="236"/>
    </location>
</feature>
<proteinExistence type="predicted"/>
<dbReference type="Pfam" id="PF12738">
    <property type="entry name" value="PTCB-BRCT"/>
    <property type="match status" value="3"/>
</dbReference>
<dbReference type="SUPFAM" id="SSF52113">
    <property type="entry name" value="BRCT domain"/>
    <property type="match status" value="3"/>
</dbReference>
<feature type="compositionally biased region" description="Basic and acidic residues" evidence="2">
    <location>
        <begin position="294"/>
        <end position="306"/>
    </location>
</feature>
<feature type="region of interest" description="Disordered" evidence="2">
    <location>
        <begin position="814"/>
        <end position="841"/>
    </location>
</feature>
<dbReference type="InterPro" id="IPR001357">
    <property type="entry name" value="BRCT_dom"/>
</dbReference>
<feature type="compositionally biased region" description="Low complexity" evidence="2">
    <location>
        <begin position="526"/>
        <end position="536"/>
    </location>
</feature>